<reference evidence="3" key="1">
    <citation type="journal article" date="2019" name="Environ. Microbiol.">
        <title>Fungal ecological strategies reflected in gene transcription - a case study of two litter decomposers.</title>
        <authorList>
            <person name="Barbi F."/>
            <person name="Kohler A."/>
            <person name="Barry K."/>
            <person name="Baskaran P."/>
            <person name="Daum C."/>
            <person name="Fauchery L."/>
            <person name="Ihrmark K."/>
            <person name="Kuo A."/>
            <person name="LaButti K."/>
            <person name="Lipzen A."/>
            <person name="Morin E."/>
            <person name="Grigoriev I.V."/>
            <person name="Henrissat B."/>
            <person name="Lindahl B."/>
            <person name="Martin F."/>
        </authorList>
    </citation>
    <scope>NUCLEOTIDE SEQUENCE</scope>
    <source>
        <strain evidence="3">JB14</strain>
    </source>
</reference>
<accession>A0A6A4H2E3</accession>
<feature type="region of interest" description="Disordered" evidence="1">
    <location>
        <begin position="1"/>
        <end position="34"/>
    </location>
</feature>
<evidence type="ECO:0000259" key="2">
    <source>
        <dbReference type="Pfam" id="PF18802"/>
    </source>
</evidence>
<evidence type="ECO:0000313" key="3">
    <source>
        <dbReference type="EMBL" id="KAE9391926.1"/>
    </source>
</evidence>
<dbReference type="InterPro" id="IPR040521">
    <property type="entry name" value="KDZ"/>
</dbReference>
<feature type="domain" description="CxC1-like cysteine cluster associated with KDZ transposases" evidence="2">
    <location>
        <begin position="92"/>
        <end position="165"/>
    </location>
</feature>
<gene>
    <name evidence="3" type="ORF">BT96DRAFT_945039</name>
</gene>
<dbReference type="PANTHER" id="PTHR33096">
    <property type="entry name" value="CXC2 DOMAIN-CONTAINING PROTEIN"/>
    <property type="match status" value="1"/>
</dbReference>
<evidence type="ECO:0000313" key="4">
    <source>
        <dbReference type="Proteomes" id="UP000799118"/>
    </source>
</evidence>
<sequence length="883" mass="101793">MPYEPAGDFGCGGDNWIDLPSDDEDVEEGEEAEVEKAAQKVRVEYRDFQTKRERTDASNKYWEEQREDMIDVYMDWCLWSSSGEGLPPCDKPSLWLDVVDVFGTQYREISRMEDKFDSASLVRSGVLPTSPLKHTTGFTIRTISLYHKLFVRCPRLGVQPFAKALCDLEGVAFRPHLSSQIYAALDVGGRDWRMLNACPACQYRLHEDDELDVRMIVQMDGNDSLKRVERKEDRLADKEEVGDELPPASRERIDRRVAGEDYFASLEETKVWDESNWAGIEESAAGADATLLEHVWAQGRCEERWHNMKETNTVKSATKFRENGWFVLLCRHMMVLVVCDMVQSGELARYPLALLHLFMSIEKEHRERTKEGKPNGLLAIAYNIACKFSKTVSRSPLKNLARWSGYLPVIGTMHGYAHERLCQLLFLMLYIVGCGLEDGEGDERFFNVSNALASITRHQSTFHRRQAIAELLYYKGIETYANISRFLYGNYKQALGITSTRDALSTSMKNAGITSPQVFYDWLVEEGEYLHNLCRTPPQETVEMEYYLKLVALEACQSRLSKLHQTFIAYVSGKRGSGNVYERKHRNEEENERKLVSDVQVLEACLNIEVRWVEGCDKWVEAKKMVKEASYRKALDRLECLLVAQMFEMARLNVSGTGELHFICYKMRKHIAQSLKNRSKSIQNAIIAYNEAAAALNPPCRKITWDEIVDFSYLSEFDILHDTREDVRKKKWATPQNSLLMSRFFKYIRAEEEIAQVHVEVKRLLTHMVDEEQEVCGKAKEVEGEDPALALQLRLYWTERSRYNQLHRSRLFAITKLRGFDLANRHYWTVGTHVTHQPKGSRASEDAAECPEDWEEEEEEAEDDVHESESRVAAVLDVTFDDN</sequence>
<dbReference type="InterPro" id="IPR041320">
    <property type="entry name" value="CxC1"/>
</dbReference>
<dbReference type="Proteomes" id="UP000799118">
    <property type="component" value="Unassembled WGS sequence"/>
</dbReference>
<protein>
    <recommendedName>
        <fullName evidence="2">CxC1-like cysteine cluster associated with KDZ transposases domain-containing protein</fullName>
    </recommendedName>
</protein>
<organism evidence="3 4">
    <name type="scientific">Gymnopus androsaceus JB14</name>
    <dbReference type="NCBI Taxonomy" id="1447944"/>
    <lineage>
        <taxon>Eukaryota</taxon>
        <taxon>Fungi</taxon>
        <taxon>Dikarya</taxon>
        <taxon>Basidiomycota</taxon>
        <taxon>Agaricomycotina</taxon>
        <taxon>Agaricomycetes</taxon>
        <taxon>Agaricomycetidae</taxon>
        <taxon>Agaricales</taxon>
        <taxon>Marasmiineae</taxon>
        <taxon>Omphalotaceae</taxon>
        <taxon>Gymnopus</taxon>
    </lineage>
</organism>
<evidence type="ECO:0000256" key="1">
    <source>
        <dbReference type="SAM" id="MobiDB-lite"/>
    </source>
</evidence>
<feature type="compositionally biased region" description="Acidic residues" evidence="1">
    <location>
        <begin position="20"/>
        <end position="33"/>
    </location>
</feature>
<dbReference type="EMBL" id="ML769609">
    <property type="protein sequence ID" value="KAE9391926.1"/>
    <property type="molecule type" value="Genomic_DNA"/>
</dbReference>
<name>A0A6A4H2E3_9AGAR</name>
<dbReference type="OrthoDB" id="2153963at2759"/>
<feature type="region of interest" description="Disordered" evidence="1">
    <location>
        <begin position="835"/>
        <end position="869"/>
    </location>
</feature>
<dbReference type="PANTHER" id="PTHR33096:SF1">
    <property type="entry name" value="CXC1-LIKE CYSTEINE CLUSTER ASSOCIATED WITH KDZ TRANSPOSASES DOMAIN-CONTAINING PROTEIN"/>
    <property type="match status" value="1"/>
</dbReference>
<dbReference type="AlphaFoldDB" id="A0A6A4H2E3"/>
<dbReference type="Pfam" id="PF18758">
    <property type="entry name" value="KDZ"/>
    <property type="match status" value="1"/>
</dbReference>
<proteinExistence type="predicted"/>
<keyword evidence="4" id="KW-1185">Reference proteome</keyword>
<feature type="compositionally biased region" description="Acidic residues" evidence="1">
    <location>
        <begin position="846"/>
        <end position="866"/>
    </location>
</feature>
<dbReference type="Pfam" id="PF18802">
    <property type="entry name" value="CxC1"/>
    <property type="match status" value="1"/>
</dbReference>